<organism evidence="3 4">
    <name type="scientific">Caenorhabditis japonica</name>
    <dbReference type="NCBI Taxonomy" id="281687"/>
    <lineage>
        <taxon>Eukaryota</taxon>
        <taxon>Metazoa</taxon>
        <taxon>Ecdysozoa</taxon>
        <taxon>Nematoda</taxon>
        <taxon>Chromadorea</taxon>
        <taxon>Rhabditida</taxon>
        <taxon>Rhabditina</taxon>
        <taxon>Rhabditomorpha</taxon>
        <taxon>Rhabditoidea</taxon>
        <taxon>Rhabditidae</taxon>
        <taxon>Peloderinae</taxon>
        <taxon>Caenorhabditis</taxon>
    </lineage>
</organism>
<keyword evidence="1" id="KW-0479">Metal-binding</keyword>
<dbReference type="PANTHER" id="PTHR42752">
    <property type="entry name" value="IMIDAZOLONEPROPIONASE"/>
    <property type="match status" value="1"/>
</dbReference>
<dbReference type="Gene3D" id="3.20.20.140">
    <property type="entry name" value="Metal-dependent hydrolases"/>
    <property type="match status" value="1"/>
</dbReference>
<dbReference type="AlphaFoldDB" id="A0A8R1E1B3"/>
<dbReference type="Proteomes" id="UP000005237">
    <property type="component" value="Unassembled WGS sequence"/>
</dbReference>
<accession>A0A8R1E1B3</accession>
<dbReference type="GO" id="GO:0019556">
    <property type="term" value="P:L-histidine catabolic process to glutamate and formamide"/>
    <property type="evidence" value="ECO:0007669"/>
    <property type="project" value="InterPro"/>
</dbReference>
<dbReference type="GO" id="GO:0005737">
    <property type="term" value="C:cytoplasm"/>
    <property type="evidence" value="ECO:0007669"/>
    <property type="project" value="InterPro"/>
</dbReference>
<keyword evidence="4" id="KW-1185">Reference proteome</keyword>
<reference evidence="3" key="2">
    <citation type="submission" date="2022-06" db="UniProtKB">
        <authorList>
            <consortium name="EnsemblMetazoa"/>
        </authorList>
    </citation>
    <scope>IDENTIFICATION</scope>
    <source>
        <strain evidence="3">DF5081</strain>
    </source>
</reference>
<proteinExistence type="predicted"/>
<dbReference type="EnsemblMetazoa" id="CJA17301.1">
    <property type="protein sequence ID" value="CJA17301.1"/>
    <property type="gene ID" value="WBGene00136505"/>
</dbReference>
<reference evidence="4" key="1">
    <citation type="submission" date="2010-08" db="EMBL/GenBank/DDBJ databases">
        <authorList>
            <consortium name="Caenorhabditis japonica Sequencing Consortium"/>
            <person name="Wilson R.K."/>
        </authorList>
    </citation>
    <scope>NUCLEOTIDE SEQUENCE [LARGE SCALE GENOMIC DNA]</scope>
    <source>
        <strain evidence="4">DF5081</strain>
    </source>
</reference>
<evidence type="ECO:0000313" key="3">
    <source>
        <dbReference type="EnsemblMetazoa" id="CJA17301.1"/>
    </source>
</evidence>
<name>A0A8R1E1B3_CAEJA</name>
<evidence type="ECO:0000256" key="1">
    <source>
        <dbReference type="ARBA" id="ARBA00022723"/>
    </source>
</evidence>
<dbReference type="GO" id="GO:0046872">
    <property type="term" value="F:metal ion binding"/>
    <property type="evidence" value="ECO:0007669"/>
    <property type="project" value="UniProtKB-KW"/>
</dbReference>
<protein>
    <submittedName>
        <fullName evidence="3">Uncharacterized protein</fullName>
    </submittedName>
</protein>
<evidence type="ECO:0000313" key="4">
    <source>
        <dbReference type="Proteomes" id="UP000005237"/>
    </source>
</evidence>
<sequence>MICDELIPQIESEKQKGGLKNLENIDVFCEKGVFEIEASQKILERGKAAGLAVNFHAEELKYIGGVEMGAKIGQHCETKGLTVFYEHL</sequence>
<keyword evidence="2" id="KW-0378">Hydrolase</keyword>
<dbReference type="SUPFAM" id="SSF51556">
    <property type="entry name" value="Metallo-dependent hydrolases"/>
    <property type="match status" value="1"/>
</dbReference>
<evidence type="ECO:0000256" key="2">
    <source>
        <dbReference type="ARBA" id="ARBA00022801"/>
    </source>
</evidence>
<dbReference type="InterPro" id="IPR005920">
    <property type="entry name" value="HutI"/>
</dbReference>
<dbReference type="InterPro" id="IPR032466">
    <property type="entry name" value="Metal_Hydrolase"/>
</dbReference>
<dbReference type="PANTHER" id="PTHR42752:SF1">
    <property type="entry name" value="IMIDAZOLONEPROPIONASE-RELATED"/>
    <property type="match status" value="1"/>
</dbReference>
<dbReference type="GO" id="GO:0050480">
    <property type="term" value="F:imidazolonepropionase activity"/>
    <property type="evidence" value="ECO:0007669"/>
    <property type="project" value="TreeGrafter"/>
</dbReference>